<dbReference type="RefSeq" id="WP_087358378.1">
    <property type="nucleotide sequence ID" value="NZ_AP031415.1"/>
</dbReference>
<dbReference type="CDD" id="cd13137">
    <property type="entry name" value="MATE_NorM_like"/>
    <property type="match status" value="1"/>
</dbReference>
<feature type="transmembrane region" description="Helical" evidence="13">
    <location>
        <begin position="101"/>
        <end position="123"/>
    </location>
</feature>
<evidence type="ECO:0000313" key="14">
    <source>
        <dbReference type="EMBL" id="OUQ33857.1"/>
    </source>
</evidence>
<keyword evidence="11 13" id="KW-0472">Membrane</keyword>
<keyword evidence="7" id="KW-1003">Cell membrane</keyword>
<evidence type="ECO:0000256" key="7">
    <source>
        <dbReference type="ARBA" id="ARBA00022475"/>
    </source>
</evidence>
<dbReference type="Pfam" id="PF01554">
    <property type="entry name" value="MatE"/>
    <property type="match status" value="2"/>
</dbReference>
<dbReference type="AlphaFoldDB" id="A0A1Y4SVD7"/>
<keyword evidence="9 13" id="KW-1133">Transmembrane helix</keyword>
<dbReference type="GO" id="GO:0015297">
    <property type="term" value="F:antiporter activity"/>
    <property type="evidence" value="ECO:0007669"/>
    <property type="project" value="UniProtKB-KW"/>
</dbReference>
<evidence type="ECO:0000256" key="11">
    <source>
        <dbReference type="ARBA" id="ARBA00023136"/>
    </source>
</evidence>
<dbReference type="InterPro" id="IPR002528">
    <property type="entry name" value="MATE_fam"/>
</dbReference>
<comment type="similarity">
    <text evidence="3">Belongs to the multi antimicrobial extrusion (MATE) (TC 2.A.66.1) family.</text>
</comment>
<protein>
    <recommendedName>
        <fullName evidence="4">Probable multidrug resistance protein NorM</fullName>
    </recommendedName>
    <alternativeName>
        <fullName evidence="12">Multidrug-efflux transporter</fullName>
    </alternativeName>
</protein>
<comment type="caution">
    <text evidence="14">The sequence shown here is derived from an EMBL/GenBank/DDBJ whole genome shotgun (WGS) entry which is preliminary data.</text>
</comment>
<keyword evidence="10" id="KW-0406">Ion transport</keyword>
<feature type="transmembrane region" description="Helical" evidence="13">
    <location>
        <begin position="175"/>
        <end position="195"/>
    </location>
</feature>
<evidence type="ECO:0000256" key="1">
    <source>
        <dbReference type="ARBA" id="ARBA00003408"/>
    </source>
</evidence>
<feature type="transmembrane region" description="Helical" evidence="13">
    <location>
        <begin position="68"/>
        <end position="89"/>
    </location>
</feature>
<evidence type="ECO:0000313" key="15">
    <source>
        <dbReference type="Proteomes" id="UP000195305"/>
    </source>
</evidence>
<dbReference type="EMBL" id="NFLJ01000023">
    <property type="protein sequence ID" value="OUQ33857.1"/>
    <property type="molecule type" value="Genomic_DNA"/>
</dbReference>
<feature type="transmembrane region" description="Helical" evidence="13">
    <location>
        <begin position="323"/>
        <end position="349"/>
    </location>
</feature>
<dbReference type="PIRSF" id="PIRSF006603">
    <property type="entry name" value="DinF"/>
    <property type="match status" value="1"/>
</dbReference>
<evidence type="ECO:0000256" key="9">
    <source>
        <dbReference type="ARBA" id="ARBA00022989"/>
    </source>
</evidence>
<dbReference type="GO" id="GO:0042910">
    <property type="term" value="F:xenobiotic transmembrane transporter activity"/>
    <property type="evidence" value="ECO:0007669"/>
    <property type="project" value="InterPro"/>
</dbReference>
<evidence type="ECO:0000256" key="5">
    <source>
        <dbReference type="ARBA" id="ARBA00022448"/>
    </source>
</evidence>
<evidence type="ECO:0000256" key="12">
    <source>
        <dbReference type="ARBA" id="ARBA00031636"/>
    </source>
</evidence>
<keyword evidence="15" id="KW-1185">Reference proteome</keyword>
<evidence type="ECO:0000256" key="10">
    <source>
        <dbReference type="ARBA" id="ARBA00023065"/>
    </source>
</evidence>
<evidence type="ECO:0000256" key="2">
    <source>
        <dbReference type="ARBA" id="ARBA00004651"/>
    </source>
</evidence>
<dbReference type="Proteomes" id="UP000195305">
    <property type="component" value="Unassembled WGS sequence"/>
</dbReference>
<dbReference type="OrthoDB" id="9780160at2"/>
<dbReference type="PANTHER" id="PTHR43298">
    <property type="entry name" value="MULTIDRUG RESISTANCE PROTEIN NORM-RELATED"/>
    <property type="match status" value="1"/>
</dbReference>
<keyword evidence="5" id="KW-0813">Transport</keyword>
<comment type="function">
    <text evidence="1">Multidrug efflux pump.</text>
</comment>
<dbReference type="GO" id="GO:0006811">
    <property type="term" value="P:monoatomic ion transport"/>
    <property type="evidence" value="ECO:0007669"/>
    <property type="project" value="UniProtKB-KW"/>
</dbReference>
<keyword evidence="8 13" id="KW-0812">Transmembrane</keyword>
<reference evidence="14 15" key="1">
    <citation type="journal article" date="2018" name="BMC Genomics">
        <title>Whole genome sequencing and function prediction of 133 gut anaerobes isolated from chicken caecum in pure cultures.</title>
        <authorList>
            <person name="Medvecky M."/>
            <person name="Cejkova D."/>
            <person name="Polansky O."/>
            <person name="Karasova D."/>
            <person name="Kubasova T."/>
            <person name="Cizek A."/>
            <person name="Rychlik I."/>
        </authorList>
    </citation>
    <scope>NUCLEOTIDE SEQUENCE [LARGE SCALE GENOMIC DNA]</scope>
    <source>
        <strain evidence="14 15">An13</strain>
    </source>
</reference>
<evidence type="ECO:0000256" key="3">
    <source>
        <dbReference type="ARBA" id="ARBA00010199"/>
    </source>
</evidence>
<proteinExistence type="inferred from homology"/>
<dbReference type="InterPro" id="IPR048279">
    <property type="entry name" value="MdtK-like"/>
</dbReference>
<evidence type="ECO:0000256" key="4">
    <source>
        <dbReference type="ARBA" id="ARBA00020268"/>
    </source>
</evidence>
<comment type="subcellular location">
    <subcellularLocation>
        <location evidence="2">Cell membrane</location>
        <topology evidence="2">Multi-pass membrane protein</topology>
    </subcellularLocation>
</comment>
<evidence type="ECO:0000256" key="6">
    <source>
        <dbReference type="ARBA" id="ARBA00022449"/>
    </source>
</evidence>
<evidence type="ECO:0000256" key="8">
    <source>
        <dbReference type="ARBA" id="ARBA00022692"/>
    </source>
</evidence>
<organism evidence="14 15">
    <name type="scientific">Massilimicrobiota timonensis</name>
    <dbReference type="NCBI Taxonomy" id="1776392"/>
    <lineage>
        <taxon>Bacteria</taxon>
        <taxon>Bacillati</taxon>
        <taxon>Bacillota</taxon>
        <taxon>Erysipelotrichia</taxon>
        <taxon>Erysipelotrichales</taxon>
        <taxon>Erysipelotrichaceae</taxon>
        <taxon>Massilimicrobiota</taxon>
    </lineage>
</organism>
<feature type="transmembrane region" description="Helical" evidence="13">
    <location>
        <begin position="395"/>
        <end position="413"/>
    </location>
</feature>
<dbReference type="InterPro" id="IPR050222">
    <property type="entry name" value="MATE_MdtK"/>
</dbReference>
<dbReference type="GO" id="GO:0005886">
    <property type="term" value="C:plasma membrane"/>
    <property type="evidence" value="ECO:0007669"/>
    <property type="project" value="UniProtKB-SubCell"/>
</dbReference>
<feature type="transmembrane region" description="Helical" evidence="13">
    <location>
        <begin position="21"/>
        <end position="44"/>
    </location>
</feature>
<sequence length="451" mass="48937">MSKNFTEVIKNQTILTKKEKINIIIQLSIPTILSQISSILMQYIDAAMVGHLGPNASASIGIVSTSSWLLSGLCSAMATSFAVQVAQLIGANQNQKARRTFRLAIITSLIFSSILLGLGVLVNHSLLKWLGCDPIIFNDASAYFLVFTLSLPILQMNSLCSSMLQCSGNMKIPSFLNAAMCGLDVIYNLIFIHYFGVVGAALGTAFAQLTIAIINFWYTTSRSPLLQFKKNEPFFLEKHTLQNAFSIGTPLAFEHIAICGAMIMSTKIIAPLGTIAIAAHSFAVTAESLCYMPGYGLEAAATTLVGQCMGAKRKELAKSFSNFTIAFGAIIMGIIAIIMFFIAPFVFQILTPDLQTQTLATNVLRIELLAEPLYGVSIVASGALRGAGDTLIPSLLNLLSIWGVRLTLSVILVQTMGLYGVWLAMCIELCVRGLLLLYRQQRGKWLHKDLS</sequence>
<name>A0A1Y4SVD7_9FIRM</name>
<dbReference type="PANTHER" id="PTHR43298:SF2">
    <property type="entry name" value="FMN_FAD EXPORTER YEEO-RELATED"/>
    <property type="match status" value="1"/>
</dbReference>
<feature type="transmembrane region" description="Helical" evidence="13">
    <location>
        <begin position="201"/>
        <end position="220"/>
    </location>
</feature>
<keyword evidence="6" id="KW-0050">Antiport</keyword>
<accession>A0A1Y4SVD7</accession>
<gene>
    <name evidence="14" type="ORF">B5E75_08540</name>
</gene>
<dbReference type="NCBIfam" id="TIGR00797">
    <property type="entry name" value="matE"/>
    <property type="match status" value="1"/>
</dbReference>
<evidence type="ECO:0000256" key="13">
    <source>
        <dbReference type="SAM" id="Phobius"/>
    </source>
</evidence>
<feature type="transmembrane region" description="Helical" evidence="13">
    <location>
        <begin position="135"/>
        <end position="154"/>
    </location>
</feature>